<sequence>MVADFYYFILILVEAYRFRENKKIIVMALAQFDGERVTFGVLIRTNVCFWRLPTSSYDLGIFC</sequence>
<name>Q1N1T1_9GAMM</name>
<dbReference type="Proteomes" id="UP000004263">
    <property type="component" value="Unassembled WGS sequence"/>
</dbReference>
<organism evidence="1 2">
    <name type="scientific">Bermanella marisrubri</name>
    <dbReference type="NCBI Taxonomy" id="207949"/>
    <lineage>
        <taxon>Bacteria</taxon>
        <taxon>Pseudomonadati</taxon>
        <taxon>Pseudomonadota</taxon>
        <taxon>Gammaproteobacteria</taxon>
        <taxon>Oceanospirillales</taxon>
        <taxon>Oceanospirillaceae</taxon>
        <taxon>Bermanella</taxon>
    </lineage>
</organism>
<evidence type="ECO:0000313" key="2">
    <source>
        <dbReference type="Proteomes" id="UP000004263"/>
    </source>
</evidence>
<gene>
    <name evidence="1" type="ORF">RED65_04220</name>
</gene>
<comment type="caution">
    <text evidence="1">The sequence shown here is derived from an EMBL/GenBank/DDBJ whole genome shotgun (WGS) entry which is preliminary data.</text>
</comment>
<protein>
    <submittedName>
        <fullName evidence="1">Uncharacterized protein</fullName>
    </submittedName>
</protein>
<evidence type="ECO:0000313" key="1">
    <source>
        <dbReference type="EMBL" id="EAT12200.1"/>
    </source>
</evidence>
<dbReference type="AlphaFoldDB" id="Q1N1T1"/>
<dbReference type="EMBL" id="AAQH01000009">
    <property type="protein sequence ID" value="EAT12200.1"/>
    <property type="molecule type" value="Genomic_DNA"/>
</dbReference>
<reference evidence="1 2" key="1">
    <citation type="submission" date="2006-03" db="EMBL/GenBank/DDBJ databases">
        <authorList>
            <person name="Pinhassi J."/>
            <person name="Pedros-Alio C."/>
            <person name="Ferriera S."/>
            <person name="Johnson J."/>
            <person name="Kravitz S."/>
            <person name="Halpern A."/>
            <person name="Remington K."/>
            <person name="Beeson K."/>
            <person name="Tran B."/>
            <person name="Rogers Y.-H."/>
            <person name="Friedman R."/>
            <person name="Venter J.C."/>
        </authorList>
    </citation>
    <scope>NUCLEOTIDE SEQUENCE [LARGE SCALE GENOMIC DNA]</scope>
    <source>
        <strain evidence="1 2">RED65</strain>
    </source>
</reference>
<dbReference type="HOGENOM" id="CLU_2876767_0_0_6"/>
<accession>Q1N1T1</accession>
<keyword evidence="2" id="KW-1185">Reference proteome</keyword>
<proteinExistence type="predicted"/>